<dbReference type="GO" id="GO:0008270">
    <property type="term" value="F:zinc ion binding"/>
    <property type="evidence" value="ECO:0007669"/>
    <property type="project" value="UniProtKB-KW"/>
</dbReference>
<dbReference type="Gene3D" id="1.10.8.10">
    <property type="entry name" value="DNA helicase RuvA subunit, C-terminal domain"/>
    <property type="match status" value="1"/>
</dbReference>
<dbReference type="SUPFAM" id="SSF57850">
    <property type="entry name" value="RING/U-box"/>
    <property type="match status" value="1"/>
</dbReference>
<dbReference type="EMBL" id="JBGFUD010010043">
    <property type="protein sequence ID" value="MFH4982764.1"/>
    <property type="molecule type" value="Genomic_DNA"/>
</dbReference>
<dbReference type="Gene3D" id="3.10.20.90">
    <property type="entry name" value="Phosphatidylinositol 3-kinase Catalytic Subunit, Chain A, domain 1"/>
    <property type="match status" value="1"/>
</dbReference>
<dbReference type="PROSITE" id="PS50135">
    <property type="entry name" value="ZF_ZZ_2"/>
    <property type="match status" value="1"/>
</dbReference>
<dbReference type="SMART" id="SM00291">
    <property type="entry name" value="ZnF_ZZ"/>
    <property type="match status" value="1"/>
</dbReference>
<dbReference type="Pfam" id="PF00569">
    <property type="entry name" value="ZZ"/>
    <property type="match status" value="1"/>
</dbReference>
<dbReference type="Gene3D" id="3.30.60.90">
    <property type="match status" value="1"/>
</dbReference>
<keyword evidence="1" id="KW-0479">Metal-binding</keyword>
<reference evidence="7 8" key="1">
    <citation type="submission" date="2024-08" db="EMBL/GenBank/DDBJ databases">
        <title>Gnathostoma spinigerum genome.</title>
        <authorList>
            <person name="Gonzalez-Bertolin B."/>
            <person name="Monzon S."/>
            <person name="Zaballos A."/>
            <person name="Jimenez P."/>
            <person name="Dekumyoy P."/>
            <person name="Varona S."/>
            <person name="Cuesta I."/>
            <person name="Sumanam S."/>
            <person name="Adisakwattana P."/>
            <person name="Gasser R.B."/>
            <person name="Hernandez-Gonzalez A."/>
            <person name="Young N.D."/>
            <person name="Perteguer M.J."/>
        </authorList>
    </citation>
    <scope>NUCLEOTIDE SEQUENCE [LARGE SCALE GENOMIC DNA]</scope>
    <source>
        <strain evidence="7">AL3</strain>
        <tissue evidence="7">Liver</tissue>
    </source>
</reference>
<organism evidence="7 8">
    <name type="scientific">Gnathostoma spinigerum</name>
    <dbReference type="NCBI Taxonomy" id="75299"/>
    <lineage>
        <taxon>Eukaryota</taxon>
        <taxon>Metazoa</taxon>
        <taxon>Ecdysozoa</taxon>
        <taxon>Nematoda</taxon>
        <taxon>Chromadorea</taxon>
        <taxon>Rhabditida</taxon>
        <taxon>Spirurina</taxon>
        <taxon>Gnathostomatomorpha</taxon>
        <taxon>Gnathostomatoidea</taxon>
        <taxon>Gnathostomatidae</taxon>
        <taxon>Gnathostoma</taxon>
    </lineage>
</organism>
<dbReference type="PANTHER" id="PTHR15090:SF0">
    <property type="entry name" value="SEQUESTOSOME-1"/>
    <property type="match status" value="1"/>
</dbReference>
<evidence type="ECO:0000256" key="5">
    <source>
        <dbReference type="SAM" id="MobiDB-lite"/>
    </source>
</evidence>
<dbReference type="InterPro" id="IPR043145">
    <property type="entry name" value="Znf_ZZ_sf"/>
</dbReference>
<dbReference type="SUPFAM" id="SSF46934">
    <property type="entry name" value="UBA-like"/>
    <property type="match status" value="1"/>
</dbReference>
<gene>
    <name evidence="7" type="ORF">AB6A40_009473</name>
</gene>
<dbReference type="PROSITE" id="PS01357">
    <property type="entry name" value="ZF_ZZ_1"/>
    <property type="match status" value="1"/>
</dbReference>
<accession>A0ABD6EX75</accession>
<feature type="domain" description="ZZ-type" evidence="6">
    <location>
        <begin position="114"/>
        <end position="164"/>
    </location>
</feature>
<evidence type="ECO:0000256" key="4">
    <source>
        <dbReference type="PROSITE-ProRule" id="PRU00228"/>
    </source>
</evidence>
<dbReference type="Proteomes" id="UP001608902">
    <property type="component" value="Unassembled WGS sequence"/>
</dbReference>
<keyword evidence="3" id="KW-0862">Zinc</keyword>
<dbReference type="InterPro" id="IPR052260">
    <property type="entry name" value="Autophagy_Rcpt_SigReg"/>
</dbReference>
<dbReference type="SUPFAM" id="SSF54277">
    <property type="entry name" value="CAD &amp; PB1 domains"/>
    <property type="match status" value="1"/>
</dbReference>
<evidence type="ECO:0000256" key="3">
    <source>
        <dbReference type="ARBA" id="ARBA00022833"/>
    </source>
</evidence>
<feature type="region of interest" description="Disordered" evidence="5">
    <location>
        <begin position="252"/>
        <end position="275"/>
    </location>
</feature>
<feature type="compositionally biased region" description="Polar residues" evidence="5">
    <location>
        <begin position="376"/>
        <end position="396"/>
    </location>
</feature>
<dbReference type="InterPro" id="IPR009060">
    <property type="entry name" value="UBA-like_sf"/>
</dbReference>
<keyword evidence="8" id="KW-1185">Reference proteome</keyword>
<evidence type="ECO:0000313" key="8">
    <source>
        <dbReference type="Proteomes" id="UP001608902"/>
    </source>
</evidence>
<comment type="caution">
    <text evidence="7">The sequence shown here is derived from an EMBL/GenBank/DDBJ whole genome shotgun (WGS) entry which is preliminary data.</text>
</comment>
<dbReference type="CDD" id="cd02340">
    <property type="entry name" value="ZZ_NBR1_like"/>
    <property type="match status" value="1"/>
</dbReference>
<evidence type="ECO:0000259" key="6">
    <source>
        <dbReference type="PROSITE" id="PS50135"/>
    </source>
</evidence>
<dbReference type="PANTHER" id="PTHR15090">
    <property type="entry name" value="SEQUESTOSOME 1-RELATED"/>
    <property type="match status" value="1"/>
</dbReference>
<evidence type="ECO:0000256" key="2">
    <source>
        <dbReference type="ARBA" id="ARBA00022771"/>
    </source>
</evidence>
<name>A0ABD6EX75_9BILA</name>
<evidence type="ECO:0000256" key="1">
    <source>
        <dbReference type="ARBA" id="ARBA00022723"/>
    </source>
</evidence>
<dbReference type="AlphaFoldDB" id="A0ABD6EX75"/>
<evidence type="ECO:0000313" key="7">
    <source>
        <dbReference type="EMBL" id="MFH4982764.1"/>
    </source>
</evidence>
<proteinExistence type="predicted"/>
<feature type="region of interest" description="Disordered" evidence="5">
    <location>
        <begin position="376"/>
        <end position="404"/>
    </location>
</feature>
<protein>
    <recommendedName>
        <fullName evidence="6">ZZ-type domain-containing protein</fullName>
    </recommendedName>
</protein>
<dbReference type="InterPro" id="IPR000433">
    <property type="entry name" value="Znf_ZZ"/>
</dbReference>
<sequence>MEGQTESVLYIKWNHNGYFRRFQVRIPLNGDAYGCLMEAIKKIIPDFSDCLAWKDDDGDMIVFNSSSEMTEALSLIGDKHLFRIFTVAKAAQGKETSEHYVEASPTTEFVRRPHEGVECDNCDTRIVGIRYKCAECPDFDLCEACEKTGMHQHHPMIRYAIPETPRVFLANRHHRRRRARGYTSPFDTPGLFGAAPQRNVADAALFGNLSANNLSRTISNGAEFLKEVGLQVQQALAHFGIDTDIDVQHNGVTERVSPPETAPTRGKSPGKSDSEKITAYNKAEENKQDSKEQDVDEVCVPLKKLNLSGAASKDNQGDTNGQSAHISDLPLAEDVSVQAAEANHHRTSSFNSDIEIITDHCSTGDSEAWTVMDHVSQPQTDGEPSAQKTANVNNGTNKEKKKDEHPVLVCVRQLEDMGFTNNNGWLTVLSLKHGGNITQVIEAILNDPTYVERMYAVSGKK</sequence>
<keyword evidence="2 4" id="KW-0863">Zinc-finger</keyword>
<dbReference type="FunFam" id="3.30.60.90:FF:000016">
    <property type="entry name" value="Refractory to sigma P"/>
    <property type="match status" value="1"/>
</dbReference>